<dbReference type="EMBL" id="BMDZ01000030">
    <property type="protein sequence ID" value="GGB44230.1"/>
    <property type="molecule type" value="Genomic_DNA"/>
</dbReference>
<reference evidence="4" key="1">
    <citation type="journal article" date="2019" name="Int. J. Syst. Evol. Microbiol.">
        <title>The Global Catalogue of Microorganisms (GCM) 10K type strain sequencing project: providing services to taxonomists for standard genome sequencing and annotation.</title>
        <authorList>
            <consortium name="The Broad Institute Genomics Platform"/>
            <consortium name="The Broad Institute Genome Sequencing Center for Infectious Disease"/>
            <person name="Wu L."/>
            <person name="Ma J."/>
        </authorList>
    </citation>
    <scope>NUCLEOTIDE SEQUENCE [LARGE SCALE GENOMIC DNA]</scope>
    <source>
        <strain evidence="4">CGMCC 1.10188</strain>
    </source>
</reference>
<accession>A0ABQ1IKK7</accession>
<dbReference type="PROSITE" id="PS51257">
    <property type="entry name" value="PROKAR_LIPOPROTEIN"/>
    <property type="match status" value="1"/>
</dbReference>
<name>A0ABQ1IKK7_9PROT</name>
<dbReference type="Gene3D" id="3.40.190.10">
    <property type="entry name" value="Periplasmic binding protein-like II"/>
    <property type="match status" value="2"/>
</dbReference>
<dbReference type="InterPro" id="IPR006059">
    <property type="entry name" value="SBP"/>
</dbReference>
<feature type="chain" id="PRO_5045636215" evidence="2">
    <location>
        <begin position="40"/>
        <end position="356"/>
    </location>
</feature>
<dbReference type="PROSITE" id="PS51318">
    <property type="entry name" value="TAT"/>
    <property type="match status" value="1"/>
</dbReference>
<keyword evidence="4" id="KW-1185">Reference proteome</keyword>
<protein>
    <submittedName>
        <fullName evidence="3">ABC transporter substrate-binding protein</fullName>
    </submittedName>
</protein>
<dbReference type="InterPro" id="IPR006311">
    <property type="entry name" value="TAT_signal"/>
</dbReference>
<evidence type="ECO:0000313" key="4">
    <source>
        <dbReference type="Proteomes" id="UP000603352"/>
    </source>
</evidence>
<keyword evidence="1 2" id="KW-0732">Signal</keyword>
<sequence length="356" mass="37498">MVTKPSAAATQRRHRTRNAAITAAVAACLAAAMPAAASAEELVIATFGGSFAEDTKTCHIAAFEKATGATVAMKVGSSVQHAAAIRAMGGRSQFDVAYMDDSLATQLANEKLLSPIDAAKLSNAADLIPGALTDGGRFVVFMLGATALAYNPEMMPEPPTSWSDLADPKWAGKIALGDITGTSGMQFLLALNKMHGGTIDNVDPGIAAAKALAPSVVTFYTQADQIVSLFERGEIAMAPWYPDRVGSAADKGVKVAVAYPKEGAVGIRPTLSVPEGAPHPDLAHKFIDVVLSPEGQACFAERKYAGPVNTRVELSDKVAAIVPTGEARDNLWFPDPQAVAENLPNWTRRWQREVTR</sequence>
<comment type="caution">
    <text evidence="3">The sequence shown here is derived from an EMBL/GenBank/DDBJ whole genome shotgun (WGS) entry which is preliminary data.</text>
</comment>
<dbReference type="SUPFAM" id="SSF53850">
    <property type="entry name" value="Periplasmic binding protein-like II"/>
    <property type="match status" value="1"/>
</dbReference>
<evidence type="ECO:0000256" key="1">
    <source>
        <dbReference type="ARBA" id="ARBA00022729"/>
    </source>
</evidence>
<dbReference type="CDD" id="cd13589">
    <property type="entry name" value="PBP2_polyamine_RpCGA009"/>
    <property type="match status" value="1"/>
</dbReference>
<gene>
    <name evidence="3" type="ORF">GCM10011505_26970</name>
</gene>
<dbReference type="PANTHER" id="PTHR30006:SF2">
    <property type="entry name" value="ABC TRANSPORTER SUBSTRATE-BINDING PROTEIN"/>
    <property type="match status" value="1"/>
</dbReference>
<feature type="signal peptide" evidence="2">
    <location>
        <begin position="1"/>
        <end position="39"/>
    </location>
</feature>
<proteinExistence type="predicted"/>
<dbReference type="RefSeq" id="WP_229708078.1">
    <property type="nucleotide sequence ID" value="NZ_BMDZ01000030.1"/>
</dbReference>
<evidence type="ECO:0000313" key="3">
    <source>
        <dbReference type="EMBL" id="GGB44230.1"/>
    </source>
</evidence>
<organism evidence="3 4">
    <name type="scientific">Tistrella bauzanensis</name>
    <dbReference type="NCBI Taxonomy" id="657419"/>
    <lineage>
        <taxon>Bacteria</taxon>
        <taxon>Pseudomonadati</taxon>
        <taxon>Pseudomonadota</taxon>
        <taxon>Alphaproteobacteria</taxon>
        <taxon>Geminicoccales</taxon>
        <taxon>Geminicoccaceae</taxon>
        <taxon>Tistrella</taxon>
    </lineage>
</organism>
<dbReference type="PANTHER" id="PTHR30006">
    <property type="entry name" value="THIAMINE-BINDING PERIPLASMIC PROTEIN-RELATED"/>
    <property type="match status" value="1"/>
</dbReference>
<evidence type="ECO:0000256" key="2">
    <source>
        <dbReference type="SAM" id="SignalP"/>
    </source>
</evidence>
<dbReference type="Proteomes" id="UP000603352">
    <property type="component" value="Unassembled WGS sequence"/>
</dbReference>
<dbReference type="Pfam" id="PF13416">
    <property type="entry name" value="SBP_bac_8"/>
    <property type="match status" value="1"/>
</dbReference>